<evidence type="ECO:0000256" key="1">
    <source>
        <dbReference type="SAM" id="Phobius"/>
    </source>
</evidence>
<dbReference type="Proteomes" id="UP000195137">
    <property type="component" value="Unassembled WGS sequence"/>
</dbReference>
<dbReference type="RefSeq" id="WP_086637769.1">
    <property type="nucleotide sequence ID" value="NZ_MRZU01000004.1"/>
</dbReference>
<comment type="caution">
    <text evidence="2">The sequence shown here is derived from an EMBL/GenBank/DDBJ whole genome shotgun (WGS) entry which is preliminary data.</text>
</comment>
<accession>A0A1Y3GAL6</accession>
<keyword evidence="3" id="KW-1185">Reference proteome</keyword>
<keyword evidence="1" id="KW-0812">Transmembrane</keyword>
<name>A0A1Y3GAL6_9EURY</name>
<evidence type="ECO:0000313" key="2">
    <source>
        <dbReference type="EMBL" id="OUJ18501.1"/>
    </source>
</evidence>
<evidence type="ECO:0000313" key="3">
    <source>
        <dbReference type="Proteomes" id="UP000195137"/>
    </source>
</evidence>
<feature type="transmembrane region" description="Helical" evidence="1">
    <location>
        <begin position="334"/>
        <end position="354"/>
    </location>
</feature>
<keyword evidence="1" id="KW-0472">Membrane</keyword>
<gene>
    <name evidence="2" type="ORF">AMET1_1420</name>
</gene>
<proteinExistence type="predicted"/>
<protein>
    <submittedName>
        <fullName evidence="2">Putative membrane protein</fullName>
    </submittedName>
</protein>
<dbReference type="OrthoDB" id="239360at2157"/>
<dbReference type="EMBL" id="MRZU01000004">
    <property type="protein sequence ID" value="OUJ18501.1"/>
    <property type="molecule type" value="Genomic_DNA"/>
</dbReference>
<reference evidence="2 3" key="1">
    <citation type="submission" date="2016-12" db="EMBL/GenBank/DDBJ databases">
        <title>Discovery of methanogenic haloarchaea.</title>
        <authorList>
            <person name="Sorokin D.Y."/>
            <person name="Makarova K.S."/>
            <person name="Abbas B."/>
            <person name="Ferrer M."/>
            <person name="Golyshin P.N."/>
        </authorList>
    </citation>
    <scope>NUCLEOTIDE SEQUENCE [LARGE SCALE GENOMIC DNA]</scope>
    <source>
        <strain evidence="2">AMET1</strain>
    </source>
</reference>
<organism evidence="2 3">
    <name type="scientific">Methanonatronarchaeum thermophilum</name>
    <dbReference type="NCBI Taxonomy" id="1927129"/>
    <lineage>
        <taxon>Archaea</taxon>
        <taxon>Methanobacteriati</taxon>
        <taxon>Methanobacteriota</taxon>
        <taxon>Methanonatronarchaeia</taxon>
        <taxon>Methanonatronarchaeales</taxon>
        <taxon>Methanonatronarchaeaceae</taxon>
        <taxon>Methanonatronarchaeum</taxon>
    </lineage>
</organism>
<feature type="transmembrane region" description="Helical" evidence="1">
    <location>
        <begin position="392"/>
        <end position="412"/>
    </location>
</feature>
<dbReference type="AlphaFoldDB" id="A0A1Y3GAL6"/>
<feature type="transmembrane region" description="Helical" evidence="1">
    <location>
        <begin position="305"/>
        <end position="327"/>
    </location>
</feature>
<keyword evidence="1" id="KW-1133">Transmembrane helix</keyword>
<sequence>MGIFRKILVVLLAFLLVVGFAFTASAITAERTVLNSDFVKDTIDNEELHVSIHSEFISILEDEMDEEDEEELPQEMIDILGKTISADFIRDVMHKNIDLAYEYIDGDRDELIFEIDVDDFESNFELEFEKYLLNSSMTEITELLPGNGGMEDLEELHEYNGVVYNISMIDRMLESEESYNEVVDEYRSDLAAIVGEENVDDVIQENIDEIRDEVEGDFDGDAEEEAFVNAYVDMMVTPLESIGNEDSYSVFLDNMEDNKSEFSSEFTNAFIGQITEDMPTEINLTDEMDEDDVGLVEDARNLLQLSWIAILVGVIGILVFTGLIWLVSGSLITTAYSAGAAALISGLIGISSYFTAPMVLDRFRNELGEDAPEVLIDGIEAFVTNIVEVQTIISILILMLAVVLLGVGIYLARKNNDEAK</sequence>